<keyword evidence="5" id="KW-0560">Oxidoreductase</keyword>
<dbReference type="STRING" id="938405.SAMN02927895_04508"/>
<dbReference type="Gene3D" id="6.10.250.1890">
    <property type="match status" value="1"/>
</dbReference>
<evidence type="ECO:0000256" key="3">
    <source>
        <dbReference type="ARBA" id="ARBA00022630"/>
    </source>
</evidence>
<dbReference type="RefSeq" id="WP_090664293.1">
    <property type="nucleotide sequence ID" value="NZ_FMZX01000013.1"/>
</dbReference>
<proteinExistence type="inferred from homology"/>
<dbReference type="PRINTS" id="PR01001">
    <property type="entry name" value="FADG3PDH"/>
</dbReference>
<dbReference type="GO" id="GO:0046168">
    <property type="term" value="P:glycerol-3-phosphate catabolic process"/>
    <property type="evidence" value="ECO:0007669"/>
    <property type="project" value="TreeGrafter"/>
</dbReference>
<feature type="domain" description="FAD dependent oxidoreductase" evidence="6">
    <location>
        <begin position="8"/>
        <end position="342"/>
    </location>
</feature>
<sequence>MGNSQVQDLLVIGGGVNGCGIARDAVGRDLSVTLVEKGDLAGATSSSSTKLIHGGLRYLEYREFRLVREALIEREVLLRAAPHIVWPLRFVLPHSAGQRPWPVLRLGLFLYDHLGGRRILPPTRGLDLRHDPAGAPLKPGLTRGFEYSDCWVEDARLVVLNARDAADRGATILTRTRCVSARREGGLWHATLRDEGDGTLQEVRARALVNAAGPWVGSVLGGVAGLNTPARVRMVKGSHIVTRRLYDHDRCYIFQNPDGRICFSIPYEEDFLLIGTTDEEFEGDPATARISEGETAYLCRAVSGYFRQEVTPSDVVWSYSGVRPLYDDGASRAQEATRDYVLKIDEAEGEAPLLSVFGGKITTYRRLAEAAMAKLAPHFAGLRPAWTAQSSLPGGDFPWDGAPALVEALQRDYPFLEAKLARRLVRQYGTRTKHMLGAARCMEDLGQHFGAGLTAREVDWQMREEWAREPADVLWRRTKLGLRIDQAGQAALAAYMATARAATGRAAE</sequence>
<dbReference type="SUPFAM" id="SSF54373">
    <property type="entry name" value="FAD-linked reductases, C-terminal domain"/>
    <property type="match status" value="1"/>
</dbReference>
<dbReference type="InterPro" id="IPR038299">
    <property type="entry name" value="DAO_C_sf"/>
</dbReference>
<dbReference type="NCBIfam" id="NF009906">
    <property type="entry name" value="PRK13369.1"/>
    <property type="match status" value="1"/>
</dbReference>
<feature type="domain" description="Alpha-glycerophosphate oxidase C-terminal" evidence="7">
    <location>
        <begin position="387"/>
        <end position="498"/>
    </location>
</feature>
<evidence type="ECO:0000256" key="4">
    <source>
        <dbReference type="ARBA" id="ARBA00022827"/>
    </source>
</evidence>
<dbReference type="GO" id="GO:0004368">
    <property type="term" value="F:glycerol-3-phosphate dehydrogenase (quinone) activity"/>
    <property type="evidence" value="ECO:0007669"/>
    <property type="project" value="InterPro"/>
</dbReference>
<evidence type="ECO:0000313" key="9">
    <source>
        <dbReference type="Proteomes" id="UP000198925"/>
    </source>
</evidence>
<dbReference type="Pfam" id="PF16901">
    <property type="entry name" value="DAO_C"/>
    <property type="match status" value="1"/>
</dbReference>
<dbReference type="Gene3D" id="1.10.8.870">
    <property type="entry name" value="Alpha-glycerophosphate oxidase, cap domain"/>
    <property type="match status" value="1"/>
</dbReference>
<dbReference type="Gene3D" id="3.50.50.60">
    <property type="entry name" value="FAD/NAD(P)-binding domain"/>
    <property type="match status" value="1"/>
</dbReference>
<dbReference type="PANTHER" id="PTHR11985">
    <property type="entry name" value="GLYCEROL-3-PHOSPHATE DEHYDROGENASE"/>
    <property type="match status" value="1"/>
</dbReference>
<gene>
    <name evidence="8" type="ORF">SAMN04487779_101396</name>
</gene>
<reference evidence="8 9" key="1">
    <citation type="submission" date="2016-10" db="EMBL/GenBank/DDBJ databases">
        <authorList>
            <person name="de Groot N.N."/>
        </authorList>
    </citation>
    <scope>NUCLEOTIDE SEQUENCE [LARGE SCALE GENOMIC DNA]</scope>
    <source>
        <strain evidence="8 9">CPCC 100156</strain>
    </source>
</reference>
<accession>A0A1G6Y5Y4</accession>
<evidence type="ECO:0000259" key="6">
    <source>
        <dbReference type="Pfam" id="PF01266"/>
    </source>
</evidence>
<dbReference type="PANTHER" id="PTHR11985:SF15">
    <property type="entry name" value="GLYCEROL-3-PHOSPHATE DEHYDROGENASE, MITOCHONDRIAL"/>
    <property type="match status" value="1"/>
</dbReference>
<dbReference type="Proteomes" id="UP000198925">
    <property type="component" value="Unassembled WGS sequence"/>
</dbReference>
<evidence type="ECO:0000313" key="8">
    <source>
        <dbReference type="EMBL" id="SDD85117.1"/>
    </source>
</evidence>
<dbReference type="InterPro" id="IPR006076">
    <property type="entry name" value="FAD-dep_OxRdtase"/>
</dbReference>
<dbReference type="EMBL" id="FMZX01000013">
    <property type="protein sequence ID" value="SDD85117.1"/>
    <property type="molecule type" value="Genomic_DNA"/>
</dbReference>
<dbReference type="InterPro" id="IPR036188">
    <property type="entry name" value="FAD/NAD-bd_sf"/>
</dbReference>
<dbReference type="NCBIfam" id="NF008899">
    <property type="entry name" value="PRK12266.1"/>
    <property type="match status" value="1"/>
</dbReference>
<dbReference type="InterPro" id="IPR031656">
    <property type="entry name" value="DAO_C"/>
</dbReference>
<evidence type="ECO:0000259" key="7">
    <source>
        <dbReference type="Pfam" id="PF16901"/>
    </source>
</evidence>
<dbReference type="InterPro" id="IPR000447">
    <property type="entry name" value="G3P_DH_FAD-dep"/>
</dbReference>
<organism evidence="8 9">
    <name type="scientific">Belnapia rosea</name>
    <dbReference type="NCBI Taxonomy" id="938405"/>
    <lineage>
        <taxon>Bacteria</taxon>
        <taxon>Pseudomonadati</taxon>
        <taxon>Pseudomonadota</taxon>
        <taxon>Alphaproteobacteria</taxon>
        <taxon>Acetobacterales</taxon>
        <taxon>Roseomonadaceae</taxon>
        <taxon>Belnapia</taxon>
    </lineage>
</organism>
<comment type="similarity">
    <text evidence="2">Belongs to the FAD-dependent glycerol-3-phosphate dehydrogenase family.</text>
</comment>
<protein>
    <submittedName>
        <fullName evidence="8">Homodimeric glycerol 3-phosphate dehydrogenase (Quinone)</fullName>
    </submittedName>
</protein>
<dbReference type="Pfam" id="PF01266">
    <property type="entry name" value="DAO"/>
    <property type="match status" value="1"/>
</dbReference>
<comment type="cofactor">
    <cofactor evidence="1">
        <name>FAD</name>
        <dbReference type="ChEBI" id="CHEBI:57692"/>
    </cofactor>
</comment>
<dbReference type="Gene3D" id="3.30.9.10">
    <property type="entry name" value="D-Amino Acid Oxidase, subunit A, domain 2"/>
    <property type="match status" value="1"/>
</dbReference>
<dbReference type="AlphaFoldDB" id="A0A1G6Y5Y4"/>
<dbReference type="PROSITE" id="PS00978">
    <property type="entry name" value="FAD_G3PDH_2"/>
    <property type="match status" value="1"/>
</dbReference>
<evidence type="ECO:0000256" key="2">
    <source>
        <dbReference type="ARBA" id="ARBA00007330"/>
    </source>
</evidence>
<keyword evidence="9" id="KW-1185">Reference proteome</keyword>
<dbReference type="SUPFAM" id="SSF51905">
    <property type="entry name" value="FAD/NAD(P)-binding domain"/>
    <property type="match status" value="1"/>
</dbReference>
<evidence type="ECO:0000256" key="5">
    <source>
        <dbReference type="ARBA" id="ARBA00023002"/>
    </source>
</evidence>
<evidence type="ECO:0000256" key="1">
    <source>
        <dbReference type="ARBA" id="ARBA00001974"/>
    </source>
</evidence>
<keyword evidence="3" id="KW-0285">Flavoprotein</keyword>
<keyword evidence="4" id="KW-0274">FAD</keyword>
<name>A0A1G6Y5Y4_9PROT</name>